<proteinExistence type="inferred from homology"/>
<evidence type="ECO:0000313" key="10">
    <source>
        <dbReference type="Proteomes" id="UP001164746"/>
    </source>
</evidence>
<dbReference type="PANTHER" id="PTHR32178:SF6">
    <property type="entry name" value="IG-LIKE DOMAIN-CONTAINING PROTEIN"/>
    <property type="match status" value="1"/>
</dbReference>
<keyword evidence="7" id="KW-0325">Glycoprotein</keyword>
<reference evidence="9" key="1">
    <citation type="submission" date="2022-11" db="EMBL/GenBank/DDBJ databases">
        <title>Centuries of genome instability and evolution in soft-shell clam transmissible cancer (bioRxiv).</title>
        <authorList>
            <person name="Hart S.F.M."/>
            <person name="Yonemitsu M.A."/>
            <person name="Giersch R.M."/>
            <person name="Beal B.F."/>
            <person name="Arriagada G."/>
            <person name="Davis B.W."/>
            <person name="Ostrander E.A."/>
            <person name="Goff S.P."/>
            <person name="Metzger M.J."/>
        </authorList>
    </citation>
    <scope>NUCLEOTIDE SEQUENCE</scope>
    <source>
        <strain evidence="9">MELC-2E11</strain>
        <tissue evidence="9">Siphon/mantle</tissue>
    </source>
</reference>
<evidence type="ECO:0000313" key="9">
    <source>
        <dbReference type="EMBL" id="WAQ95947.1"/>
    </source>
</evidence>
<organism evidence="9 10">
    <name type="scientific">Mya arenaria</name>
    <name type="common">Soft-shell clam</name>
    <dbReference type="NCBI Taxonomy" id="6604"/>
    <lineage>
        <taxon>Eukaryota</taxon>
        <taxon>Metazoa</taxon>
        <taxon>Spiralia</taxon>
        <taxon>Lophotrochozoa</taxon>
        <taxon>Mollusca</taxon>
        <taxon>Bivalvia</taxon>
        <taxon>Autobranchia</taxon>
        <taxon>Heteroconchia</taxon>
        <taxon>Euheterodonta</taxon>
        <taxon>Imparidentia</taxon>
        <taxon>Neoheterodontei</taxon>
        <taxon>Myida</taxon>
        <taxon>Myoidea</taxon>
        <taxon>Myidae</taxon>
        <taxon>Mya</taxon>
    </lineage>
</organism>
<dbReference type="SMART" id="SM00409">
    <property type="entry name" value="IG"/>
    <property type="match status" value="1"/>
</dbReference>
<dbReference type="InterPro" id="IPR003599">
    <property type="entry name" value="Ig_sub"/>
</dbReference>
<keyword evidence="3" id="KW-0812">Transmembrane</keyword>
<dbReference type="SUPFAM" id="SSF48726">
    <property type="entry name" value="Immunoglobulin"/>
    <property type="match status" value="1"/>
</dbReference>
<evidence type="ECO:0000256" key="1">
    <source>
        <dbReference type="ARBA" id="ARBA00004479"/>
    </source>
</evidence>
<gene>
    <name evidence="9" type="ORF">MAR_028637</name>
</gene>
<sequence>MSRGNDVITQKTTMNSANVILVITAFLCSILNASIAETQGSLPDDILPVHQGRGKRSVSADKFSKLQGNWKYSKEEVTKMFDDYYKCITERNKPENRVRQSITAVLAMQGQRIDLQCPFCQRPDQDAEMNKMFWQRVRVSDSSTSHISPKTKGLKIKQDMSLIIQVDVLFREPQLSVRENETFRLQPARRLVDHNLEVSHSIRNGSKCTAIGRSGVNVTRVTGPVAGTSKCSDPCPTTPGPVRVTDKTGKVVEVLAGGYHPIGRKPNLPPLVIRKVRYAIKGTHIVLVCPTSKNSKVRWQRGERAINPRTIRRQTKGRVYLDRLNRLHIWKLRERDSAPYNCWVWKRHTATIKVLVYEGMDHNLKHYITYGGLVLT</sequence>
<keyword evidence="10" id="KW-1185">Reference proteome</keyword>
<dbReference type="EMBL" id="CP111013">
    <property type="protein sequence ID" value="WAQ95947.1"/>
    <property type="molecule type" value="Genomic_DNA"/>
</dbReference>
<dbReference type="InterPro" id="IPR039311">
    <property type="entry name" value="FAM187A/B"/>
</dbReference>
<feature type="domain" description="Immunoglobulin" evidence="8">
    <location>
        <begin position="274"/>
        <end position="357"/>
    </location>
</feature>
<evidence type="ECO:0000256" key="5">
    <source>
        <dbReference type="ARBA" id="ARBA00022989"/>
    </source>
</evidence>
<dbReference type="InterPro" id="IPR036179">
    <property type="entry name" value="Ig-like_dom_sf"/>
</dbReference>
<evidence type="ECO:0000256" key="7">
    <source>
        <dbReference type="ARBA" id="ARBA00023180"/>
    </source>
</evidence>
<dbReference type="Proteomes" id="UP001164746">
    <property type="component" value="Chromosome 2"/>
</dbReference>
<keyword evidence="4" id="KW-0732">Signal</keyword>
<dbReference type="InterPro" id="IPR013783">
    <property type="entry name" value="Ig-like_fold"/>
</dbReference>
<evidence type="ECO:0000256" key="2">
    <source>
        <dbReference type="ARBA" id="ARBA00008727"/>
    </source>
</evidence>
<keyword evidence="5" id="KW-1133">Transmembrane helix</keyword>
<comment type="subcellular location">
    <subcellularLocation>
        <location evidence="1">Membrane</location>
        <topology evidence="1">Single-pass type I membrane protein</topology>
    </subcellularLocation>
</comment>
<feature type="non-terminal residue" evidence="9">
    <location>
        <position position="376"/>
    </location>
</feature>
<evidence type="ECO:0000256" key="6">
    <source>
        <dbReference type="ARBA" id="ARBA00023136"/>
    </source>
</evidence>
<dbReference type="Gene3D" id="2.60.40.10">
    <property type="entry name" value="Immunoglobulins"/>
    <property type="match status" value="1"/>
</dbReference>
<evidence type="ECO:0000256" key="4">
    <source>
        <dbReference type="ARBA" id="ARBA00022729"/>
    </source>
</evidence>
<name>A0ABY7DE72_MYAAR</name>
<evidence type="ECO:0000256" key="3">
    <source>
        <dbReference type="ARBA" id="ARBA00022692"/>
    </source>
</evidence>
<keyword evidence="6" id="KW-0472">Membrane</keyword>
<evidence type="ECO:0000259" key="8">
    <source>
        <dbReference type="SMART" id="SM00409"/>
    </source>
</evidence>
<comment type="similarity">
    <text evidence="2">Belongs to the FAM187 family.</text>
</comment>
<accession>A0ABY7DE72</accession>
<dbReference type="PANTHER" id="PTHR32178">
    <property type="entry name" value="FAM187"/>
    <property type="match status" value="1"/>
</dbReference>
<protein>
    <recommendedName>
        <fullName evidence="8">Immunoglobulin domain-containing protein</fullName>
    </recommendedName>
</protein>